<accession>A0ABX0CTL2</accession>
<organism evidence="1 2">
    <name type="scientific">Nocardia cyriacigeorgica</name>
    <dbReference type="NCBI Taxonomy" id="135487"/>
    <lineage>
        <taxon>Bacteria</taxon>
        <taxon>Bacillati</taxon>
        <taxon>Actinomycetota</taxon>
        <taxon>Actinomycetes</taxon>
        <taxon>Mycobacteriales</taxon>
        <taxon>Nocardiaceae</taxon>
        <taxon>Nocardia</taxon>
    </lineage>
</organism>
<keyword evidence="2" id="KW-1185">Reference proteome</keyword>
<dbReference type="RefSeq" id="WP_163955925.1">
    <property type="nucleotide sequence ID" value="NZ_JAAGUX010000023.1"/>
</dbReference>
<proteinExistence type="predicted"/>
<reference evidence="1 2" key="1">
    <citation type="submission" date="2020-01" db="EMBL/GenBank/DDBJ databases">
        <title>Genetics and antimicrobial susceptibilities of Nocardia species isolated from the soil; a comparison with species isolated from humans.</title>
        <authorList>
            <person name="Carrasco G."/>
            <person name="Monzon S."/>
            <person name="Sansegundo M."/>
            <person name="Garcia E."/>
            <person name="Garrido N."/>
            <person name="Medina M.J."/>
            <person name="Villalon P."/>
            <person name="Ramirez-Arocha A.C."/>
            <person name="Jimenez P."/>
            <person name="Cuesta I."/>
            <person name="Valdezate S."/>
        </authorList>
    </citation>
    <scope>NUCLEOTIDE SEQUENCE [LARGE SCALE GENOMIC DNA]</scope>
    <source>
        <strain evidence="1 2">CNM20110649</strain>
    </source>
</reference>
<name>A0ABX0CTL2_9NOCA</name>
<gene>
    <name evidence="1" type="ORF">GV794_14850</name>
</gene>
<dbReference type="Proteomes" id="UP000470876">
    <property type="component" value="Unassembled WGS sequence"/>
</dbReference>
<comment type="caution">
    <text evidence="1">The sequence shown here is derived from an EMBL/GenBank/DDBJ whole genome shotgun (WGS) entry which is preliminary data.</text>
</comment>
<sequence>MEIPELIDLIWLFEDEPTRQFEDLEWPVGLHSFRLTRGSQAVLFSLDPMAGEAYIGLYARQQEHTYLGRLRRLERLTIDRGPSDYEGLRLWFRGDTTEPLALQTKPRIRLAWDVKQVGTW</sequence>
<protein>
    <submittedName>
        <fullName evidence="1">Uncharacterized protein</fullName>
    </submittedName>
</protein>
<evidence type="ECO:0000313" key="2">
    <source>
        <dbReference type="Proteomes" id="UP000470876"/>
    </source>
</evidence>
<evidence type="ECO:0000313" key="1">
    <source>
        <dbReference type="EMBL" id="NEW56924.1"/>
    </source>
</evidence>
<dbReference type="EMBL" id="JAAGUX010000023">
    <property type="protein sequence ID" value="NEW56924.1"/>
    <property type="molecule type" value="Genomic_DNA"/>
</dbReference>